<evidence type="ECO:0000313" key="3">
    <source>
        <dbReference type="EMBL" id="MDQ1151429.1"/>
    </source>
</evidence>
<dbReference type="SUPFAM" id="SSF52499">
    <property type="entry name" value="Isochorismatase-like hydrolases"/>
    <property type="match status" value="1"/>
</dbReference>
<dbReference type="PANTHER" id="PTHR11080">
    <property type="entry name" value="PYRAZINAMIDASE/NICOTINAMIDASE"/>
    <property type="match status" value="1"/>
</dbReference>
<dbReference type="PANTHER" id="PTHR11080:SF2">
    <property type="entry name" value="LD05707P"/>
    <property type="match status" value="1"/>
</dbReference>
<sequence length="306" mass="34509">MNSMKTSFDQIVDVQDIASGKSDKIPAMLALAREEKVEPAALDAKRTLLLAIDVQNDFMESIGSLAVKGSKGDVQRLTQWMYRNLGSLTQVMCSLDCHSMMQIFHADWWVDAAGNHPEPFTIIRYADVRDGLWHVANGHTALALDYLQQLESAGKKQLCIWPYHCLEGTWGAQLESQFTNMLYFHSAVRKVKPILVYKGQDPYTEMYGIIKAEYDDNKFVNHAVLEAIRAYDAIYIAGEASSHCVLASALQILEYFEHDRSITSRITLLIDCMSPIAGFEEQTILQFDGLKEKYGIQLKLSTEVNL</sequence>
<dbReference type="Gene3D" id="3.40.50.850">
    <property type="entry name" value="Isochorismatase-like"/>
    <property type="match status" value="1"/>
</dbReference>
<evidence type="ECO:0000313" key="4">
    <source>
        <dbReference type="Proteomes" id="UP001244640"/>
    </source>
</evidence>
<evidence type="ECO:0000256" key="1">
    <source>
        <dbReference type="ARBA" id="ARBA00006336"/>
    </source>
</evidence>
<comment type="caution">
    <text evidence="3">The sequence shown here is derived from an EMBL/GenBank/DDBJ whole genome shotgun (WGS) entry which is preliminary data.</text>
</comment>
<keyword evidence="4" id="KW-1185">Reference proteome</keyword>
<gene>
    <name evidence="3" type="ORF">QE382_003413</name>
</gene>
<dbReference type="InterPro" id="IPR036380">
    <property type="entry name" value="Isochorismatase-like_sf"/>
</dbReference>
<comment type="similarity">
    <text evidence="1">Belongs to the isochorismatase family.</text>
</comment>
<accession>A0ABU0U9A4</accession>
<dbReference type="Proteomes" id="UP001244640">
    <property type="component" value="Unassembled WGS sequence"/>
</dbReference>
<name>A0ABU0U9A4_9SPHI</name>
<protein>
    <submittedName>
        <fullName evidence="3">Nicotinamidase-related amidase</fullName>
    </submittedName>
</protein>
<dbReference type="InterPro" id="IPR052347">
    <property type="entry name" value="Isochorismatase_Nicotinamidase"/>
</dbReference>
<keyword evidence="2" id="KW-0378">Hydrolase</keyword>
<reference evidence="3 4" key="1">
    <citation type="submission" date="2023-07" db="EMBL/GenBank/DDBJ databases">
        <title>Functional and genomic diversity of the sorghum phyllosphere microbiome.</title>
        <authorList>
            <person name="Shade A."/>
        </authorList>
    </citation>
    <scope>NUCLEOTIDE SEQUENCE [LARGE SCALE GENOMIC DNA]</scope>
    <source>
        <strain evidence="3 4">SORGH_AS_0892</strain>
    </source>
</reference>
<proteinExistence type="inferred from homology"/>
<dbReference type="EMBL" id="JAUTBA010000001">
    <property type="protein sequence ID" value="MDQ1151429.1"/>
    <property type="molecule type" value="Genomic_DNA"/>
</dbReference>
<organism evidence="3 4">
    <name type="scientific">Sphingobacterium zeae</name>
    <dbReference type="NCBI Taxonomy" id="1776859"/>
    <lineage>
        <taxon>Bacteria</taxon>
        <taxon>Pseudomonadati</taxon>
        <taxon>Bacteroidota</taxon>
        <taxon>Sphingobacteriia</taxon>
        <taxon>Sphingobacteriales</taxon>
        <taxon>Sphingobacteriaceae</taxon>
        <taxon>Sphingobacterium</taxon>
    </lineage>
</organism>
<evidence type="ECO:0000256" key="2">
    <source>
        <dbReference type="ARBA" id="ARBA00022801"/>
    </source>
</evidence>